<keyword evidence="2" id="KW-1185">Reference proteome</keyword>
<reference evidence="1 2" key="1">
    <citation type="submission" date="2019-02" db="EMBL/GenBank/DDBJ databases">
        <title>Deep-cultivation of Planctomycetes and their phenomic and genomic characterization uncovers novel biology.</title>
        <authorList>
            <person name="Wiegand S."/>
            <person name="Jogler M."/>
            <person name="Boedeker C."/>
            <person name="Pinto D."/>
            <person name="Vollmers J."/>
            <person name="Rivas-Marin E."/>
            <person name="Kohn T."/>
            <person name="Peeters S.H."/>
            <person name="Heuer A."/>
            <person name="Rast P."/>
            <person name="Oberbeckmann S."/>
            <person name="Bunk B."/>
            <person name="Jeske O."/>
            <person name="Meyerdierks A."/>
            <person name="Storesund J.E."/>
            <person name="Kallscheuer N."/>
            <person name="Luecker S."/>
            <person name="Lage O.M."/>
            <person name="Pohl T."/>
            <person name="Merkel B.J."/>
            <person name="Hornburger P."/>
            <person name="Mueller R.-W."/>
            <person name="Bruemmer F."/>
            <person name="Labrenz M."/>
            <person name="Spormann A.M."/>
            <person name="Op den Camp H."/>
            <person name="Overmann J."/>
            <person name="Amann R."/>
            <person name="Jetten M.S.M."/>
            <person name="Mascher T."/>
            <person name="Medema M.H."/>
            <person name="Devos D.P."/>
            <person name="Kaster A.-K."/>
            <person name="Ovreas L."/>
            <person name="Rohde M."/>
            <person name="Galperin M.Y."/>
            <person name="Jogler C."/>
        </authorList>
    </citation>
    <scope>NUCLEOTIDE SEQUENCE [LARGE SCALE GENOMIC DNA]</scope>
    <source>
        <strain evidence="1 2">Poly30</strain>
    </source>
</reference>
<sequence>MAYRGKAYALGPNYNSPAPEAAACEVAFQALLEARAALDDETPAKRRLVEALEACFALPTPEERGALDLAYALEGYGDLFEVFHATPYEAGAQAPCS</sequence>
<proteinExistence type="predicted"/>
<protein>
    <submittedName>
        <fullName evidence="1">Uncharacterized protein</fullName>
    </submittedName>
</protein>
<dbReference type="Proteomes" id="UP000320390">
    <property type="component" value="Chromosome"/>
</dbReference>
<dbReference type="AlphaFoldDB" id="A0A518ESW8"/>
<accession>A0A518ESW8</accession>
<dbReference type="EMBL" id="CP036434">
    <property type="protein sequence ID" value="QDV07190.1"/>
    <property type="molecule type" value="Genomic_DNA"/>
</dbReference>
<gene>
    <name evidence="1" type="ORF">Poly30_27090</name>
</gene>
<organism evidence="1 2">
    <name type="scientific">Saltatorellus ferox</name>
    <dbReference type="NCBI Taxonomy" id="2528018"/>
    <lineage>
        <taxon>Bacteria</taxon>
        <taxon>Pseudomonadati</taxon>
        <taxon>Planctomycetota</taxon>
        <taxon>Planctomycetia</taxon>
        <taxon>Planctomycetia incertae sedis</taxon>
        <taxon>Saltatorellus</taxon>
    </lineage>
</organism>
<name>A0A518ESW8_9BACT</name>
<evidence type="ECO:0000313" key="1">
    <source>
        <dbReference type="EMBL" id="QDV07190.1"/>
    </source>
</evidence>
<evidence type="ECO:0000313" key="2">
    <source>
        <dbReference type="Proteomes" id="UP000320390"/>
    </source>
</evidence>